<dbReference type="Gene3D" id="1.10.287.130">
    <property type="match status" value="1"/>
</dbReference>
<evidence type="ECO:0000259" key="10">
    <source>
        <dbReference type="PROSITE" id="PS50109"/>
    </source>
</evidence>
<keyword evidence="12" id="KW-1185">Reference proteome</keyword>
<dbReference type="Pfam" id="PF10114">
    <property type="entry name" value="PocR"/>
    <property type="match status" value="1"/>
</dbReference>
<evidence type="ECO:0000256" key="5">
    <source>
        <dbReference type="ARBA" id="ARBA00022741"/>
    </source>
</evidence>
<feature type="domain" description="Histidine kinase" evidence="10">
    <location>
        <begin position="358"/>
        <end position="581"/>
    </location>
</feature>
<dbReference type="InterPro" id="IPR036890">
    <property type="entry name" value="HATPase_C_sf"/>
</dbReference>
<dbReference type="NCBIfam" id="TIGR00229">
    <property type="entry name" value="sensory_box"/>
    <property type="match status" value="1"/>
</dbReference>
<keyword evidence="3" id="KW-0597">Phosphoprotein</keyword>
<evidence type="ECO:0000256" key="6">
    <source>
        <dbReference type="ARBA" id="ARBA00022777"/>
    </source>
</evidence>
<organism evidence="11 12">
    <name type="scientific">Anaeromicrobium sediminis</name>
    <dbReference type="NCBI Taxonomy" id="1478221"/>
    <lineage>
        <taxon>Bacteria</taxon>
        <taxon>Bacillati</taxon>
        <taxon>Bacillota</taxon>
        <taxon>Clostridia</taxon>
        <taxon>Peptostreptococcales</taxon>
        <taxon>Thermotaleaceae</taxon>
        <taxon>Anaeromicrobium</taxon>
    </lineage>
</organism>
<dbReference type="InterPro" id="IPR004358">
    <property type="entry name" value="Sig_transdc_His_kin-like_C"/>
</dbReference>
<sequence length="611" mass="70304">MKYEVTDIIDIEKLEKLMRDFYDITKIPYGLLDLEGNILSGIGWQNFCTKFHRINPISAARCKESDKSVANRLEANKEYYLYKCPNGVMEAVAPIIVEGEHVANLFCGHFFLEEPDEEYFRKQGIEFGYDVDAYLEALSHVPIIPTDKIEASIKYYAKLANIFSIMGLNQLKQKEAEEKLQKSNETLEKKVSERTSELVKANKKLKENEDKYKSLLQMLPYGIIVRNKDTILFANMVSAKYLEIENPEDMVGKKLSDFICVHPNYEEGYKKYLELIEKEGVVPLIEEKYIRKKDGKVLELETVLTTIPNNEEDLFLEVSRDISERRNLEKLNKKVEEKTILLEQTLEYDRLKTEFFSNISHELKTPINVIFSALQMTNSILREVKISDDENKIEKYLNIMKQNCFRLMRLINNLLDITKIDSGYFKIDLANCDIVNVVENITLSVVEYIESTGIEVIFDTYVEEKITACDPDNIERIMLNLLSNAVKFTNPGGKILVDMMDKGESIIISVKDTGIGIPEEKRAQIFGRFIQADKSLSRENEGSGIGLSLVKALVELYEGKIFVNSKVGQGSEFIIELPIKILSKDHEIEKNNYSEQTNIEKVNIEFSDIYL</sequence>
<dbReference type="InterPro" id="IPR000014">
    <property type="entry name" value="PAS"/>
</dbReference>
<dbReference type="PANTHER" id="PTHR43711:SF26">
    <property type="entry name" value="SENSOR HISTIDINE KINASE RCSC"/>
    <property type="match status" value="1"/>
</dbReference>
<evidence type="ECO:0000256" key="1">
    <source>
        <dbReference type="ARBA" id="ARBA00000085"/>
    </source>
</evidence>
<protein>
    <recommendedName>
        <fullName evidence="2">histidine kinase</fullName>
        <ecNumber evidence="2">2.7.13.3</ecNumber>
    </recommendedName>
</protein>
<keyword evidence="5" id="KW-0547">Nucleotide-binding</keyword>
<dbReference type="SUPFAM" id="SSF55874">
    <property type="entry name" value="ATPase domain of HSP90 chaperone/DNA topoisomerase II/histidine kinase"/>
    <property type="match status" value="1"/>
</dbReference>
<keyword evidence="9" id="KW-0175">Coiled coil</keyword>
<dbReference type="InterPro" id="IPR036097">
    <property type="entry name" value="HisK_dim/P_sf"/>
</dbReference>
<dbReference type="InterPro" id="IPR003661">
    <property type="entry name" value="HisK_dim/P_dom"/>
</dbReference>
<dbReference type="EMBL" id="NIBG01000023">
    <property type="protein sequence ID" value="PAB57754.1"/>
    <property type="molecule type" value="Genomic_DNA"/>
</dbReference>
<evidence type="ECO:0000256" key="2">
    <source>
        <dbReference type="ARBA" id="ARBA00012438"/>
    </source>
</evidence>
<feature type="coiled-coil region" evidence="9">
    <location>
        <begin position="318"/>
        <end position="345"/>
    </location>
</feature>
<dbReference type="OrthoDB" id="9813394at2"/>
<dbReference type="InterPro" id="IPR050736">
    <property type="entry name" value="Sensor_HK_Regulatory"/>
</dbReference>
<dbReference type="InterPro" id="IPR003594">
    <property type="entry name" value="HATPase_dom"/>
</dbReference>
<dbReference type="PROSITE" id="PS50109">
    <property type="entry name" value="HIS_KIN"/>
    <property type="match status" value="1"/>
</dbReference>
<dbReference type="GO" id="GO:0005524">
    <property type="term" value="F:ATP binding"/>
    <property type="evidence" value="ECO:0007669"/>
    <property type="project" value="UniProtKB-KW"/>
</dbReference>
<keyword evidence="6" id="KW-0418">Kinase</keyword>
<dbReference type="CDD" id="cd16922">
    <property type="entry name" value="HATPase_EvgS-ArcB-TorS-like"/>
    <property type="match status" value="1"/>
</dbReference>
<dbReference type="PANTHER" id="PTHR43711">
    <property type="entry name" value="TWO-COMPONENT HISTIDINE KINASE"/>
    <property type="match status" value="1"/>
</dbReference>
<dbReference type="SMART" id="SM00387">
    <property type="entry name" value="HATPase_c"/>
    <property type="match status" value="1"/>
</dbReference>
<evidence type="ECO:0000256" key="3">
    <source>
        <dbReference type="ARBA" id="ARBA00022553"/>
    </source>
</evidence>
<evidence type="ECO:0000256" key="8">
    <source>
        <dbReference type="ARBA" id="ARBA00023012"/>
    </source>
</evidence>
<keyword evidence="8" id="KW-0902">Two-component regulatory system</keyword>
<dbReference type="CDD" id="cd00082">
    <property type="entry name" value="HisKA"/>
    <property type="match status" value="1"/>
</dbReference>
<keyword evidence="7" id="KW-0067">ATP-binding</keyword>
<dbReference type="RefSeq" id="WP_095135159.1">
    <property type="nucleotide sequence ID" value="NZ_NIBG01000023.1"/>
</dbReference>
<dbReference type="InterPro" id="IPR005467">
    <property type="entry name" value="His_kinase_dom"/>
</dbReference>
<dbReference type="Gene3D" id="3.30.565.10">
    <property type="entry name" value="Histidine kinase-like ATPase, C-terminal domain"/>
    <property type="match status" value="1"/>
</dbReference>
<accession>A0A267MDU9</accession>
<evidence type="ECO:0000256" key="7">
    <source>
        <dbReference type="ARBA" id="ARBA00022840"/>
    </source>
</evidence>
<comment type="caution">
    <text evidence="11">The sequence shown here is derived from an EMBL/GenBank/DDBJ whole genome shotgun (WGS) entry which is preliminary data.</text>
</comment>
<gene>
    <name evidence="11" type="ORF">CCE28_18200</name>
</gene>
<keyword evidence="4" id="KW-0808">Transferase</keyword>
<comment type="catalytic activity">
    <reaction evidence="1">
        <text>ATP + protein L-histidine = ADP + protein N-phospho-L-histidine.</text>
        <dbReference type="EC" id="2.7.13.3"/>
    </reaction>
</comment>
<dbReference type="Pfam" id="PF02518">
    <property type="entry name" value="HATPase_c"/>
    <property type="match status" value="1"/>
</dbReference>
<dbReference type="FunFam" id="3.30.565.10:FF:000037">
    <property type="entry name" value="Hybrid sensor histidine kinase/response regulator"/>
    <property type="match status" value="1"/>
</dbReference>
<feature type="coiled-coil region" evidence="9">
    <location>
        <begin position="168"/>
        <end position="218"/>
    </location>
</feature>
<evidence type="ECO:0000256" key="4">
    <source>
        <dbReference type="ARBA" id="ARBA00022679"/>
    </source>
</evidence>
<evidence type="ECO:0000313" key="12">
    <source>
        <dbReference type="Proteomes" id="UP000216024"/>
    </source>
</evidence>
<evidence type="ECO:0000313" key="11">
    <source>
        <dbReference type="EMBL" id="PAB57754.1"/>
    </source>
</evidence>
<dbReference type="AlphaFoldDB" id="A0A267MDU9"/>
<proteinExistence type="predicted"/>
<dbReference type="FunFam" id="1.10.287.130:FF:000001">
    <property type="entry name" value="Two-component sensor histidine kinase"/>
    <property type="match status" value="1"/>
</dbReference>
<dbReference type="Proteomes" id="UP000216024">
    <property type="component" value="Unassembled WGS sequence"/>
</dbReference>
<dbReference type="PRINTS" id="PR00344">
    <property type="entry name" value="BCTRLSENSOR"/>
</dbReference>
<evidence type="ECO:0000256" key="9">
    <source>
        <dbReference type="SAM" id="Coils"/>
    </source>
</evidence>
<dbReference type="CDD" id="cd00130">
    <property type="entry name" value="PAS"/>
    <property type="match status" value="1"/>
</dbReference>
<dbReference type="InterPro" id="IPR018771">
    <property type="entry name" value="PocR_dom"/>
</dbReference>
<dbReference type="SUPFAM" id="SSF47384">
    <property type="entry name" value="Homodimeric domain of signal transducing histidine kinase"/>
    <property type="match status" value="1"/>
</dbReference>
<dbReference type="Gene3D" id="3.30.450.20">
    <property type="entry name" value="PAS domain"/>
    <property type="match status" value="1"/>
</dbReference>
<dbReference type="Pfam" id="PF00512">
    <property type="entry name" value="HisKA"/>
    <property type="match status" value="1"/>
</dbReference>
<dbReference type="EC" id="2.7.13.3" evidence="2"/>
<dbReference type="GO" id="GO:0000155">
    <property type="term" value="F:phosphorelay sensor kinase activity"/>
    <property type="evidence" value="ECO:0007669"/>
    <property type="project" value="InterPro"/>
</dbReference>
<dbReference type="SUPFAM" id="SSF55785">
    <property type="entry name" value="PYP-like sensor domain (PAS domain)"/>
    <property type="match status" value="1"/>
</dbReference>
<dbReference type="InterPro" id="IPR035965">
    <property type="entry name" value="PAS-like_dom_sf"/>
</dbReference>
<dbReference type="SMART" id="SM00388">
    <property type="entry name" value="HisKA"/>
    <property type="match status" value="1"/>
</dbReference>
<reference evidence="11 12" key="1">
    <citation type="submission" date="2017-06" db="EMBL/GenBank/DDBJ databases">
        <title>Draft genome sequence of anaerobic fermentative bacterium Anaeromicrobium sediminis DY2726D isolated from West Pacific Ocean sediments.</title>
        <authorList>
            <person name="Zeng X."/>
        </authorList>
    </citation>
    <scope>NUCLEOTIDE SEQUENCE [LARGE SCALE GENOMIC DNA]</scope>
    <source>
        <strain evidence="11 12">DY2726D</strain>
    </source>
</reference>
<name>A0A267MDU9_9FIRM</name>